<accession>A0ABY1RZ42</accession>
<evidence type="ECO:0000256" key="8">
    <source>
        <dbReference type="ARBA" id="ARBA00022801"/>
    </source>
</evidence>
<keyword evidence="13" id="KW-1185">Reference proteome</keyword>
<dbReference type="PANTHER" id="PTHR15749">
    <property type="entry name" value="FANCONI-ASSOCIATED NUCLEASE 1"/>
    <property type="match status" value="1"/>
</dbReference>
<evidence type="ECO:0000313" key="12">
    <source>
        <dbReference type="EMBL" id="SMR73488.1"/>
    </source>
</evidence>
<comment type="caution">
    <text evidence="12">The sequence shown here is derived from an EMBL/GenBank/DDBJ whole genome shotgun (WGS) entry which is preliminary data.</text>
</comment>
<evidence type="ECO:0000256" key="4">
    <source>
        <dbReference type="ARBA" id="ARBA00005533"/>
    </source>
</evidence>
<evidence type="ECO:0000259" key="11">
    <source>
        <dbReference type="SMART" id="SM00990"/>
    </source>
</evidence>
<evidence type="ECO:0000256" key="3">
    <source>
        <dbReference type="ARBA" id="ARBA00001946"/>
    </source>
</evidence>
<dbReference type="InterPro" id="IPR049125">
    <property type="entry name" value="FAN1-like_WH"/>
</dbReference>
<organism evidence="12 13">
    <name type="scientific">Marinobacterium sediminicola</name>
    <dbReference type="NCBI Taxonomy" id="518898"/>
    <lineage>
        <taxon>Bacteria</taxon>
        <taxon>Pseudomonadati</taxon>
        <taxon>Pseudomonadota</taxon>
        <taxon>Gammaproteobacteria</taxon>
        <taxon>Oceanospirillales</taxon>
        <taxon>Oceanospirillaceae</taxon>
        <taxon>Marinobacterium</taxon>
    </lineage>
</organism>
<dbReference type="EC" id="3.1.4.1" evidence="5"/>
<name>A0ABY1RZ42_9GAMM</name>
<evidence type="ECO:0000256" key="7">
    <source>
        <dbReference type="ARBA" id="ARBA00022723"/>
    </source>
</evidence>
<dbReference type="Gene3D" id="3.40.1350.10">
    <property type="match status" value="1"/>
</dbReference>
<evidence type="ECO:0000256" key="2">
    <source>
        <dbReference type="ARBA" id="ARBA00001936"/>
    </source>
</evidence>
<comment type="cofactor">
    <cofactor evidence="2">
        <name>Mn(2+)</name>
        <dbReference type="ChEBI" id="CHEBI:29035"/>
    </cofactor>
</comment>
<evidence type="ECO:0000256" key="6">
    <source>
        <dbReference type="ARBA" id="ARBA00022722"/>
    </source>
</evidence>
<dbReference type="Pfam" id="PF08774">
    <property type="entry name" value="VRR_NUC"/>
    <property type="match status" value="1"/>
</dbReference>
<keyword evidence="6" id="KW-0540">Nuclease</keyword>
<evidence type="ECO:0000256" key="5">
    <source>
        <dbReference type="ARBA" id="ARBA00012029"/>
    </source>
</evidence>
<dbReference type="EMBL" id="FXWV01000004">
    <property type="protein sequence ID" value="SMR73488.1"/>
    <property type="molecule type" value="Genomic_DNA"/>
</dbReference>
<dbReference type="Pfam" id="PF21315">
    <property type="entry name" value="FAN1_HTH"/>
    <property type="match status" value="1"/>
</dbReference>
<feature type="domain" description="VRR-NUC" evidence="11">
    <location>
        <begin position="440"/>
        <end position="554"/>
    </location>
</feature>
<keyword evidence="8" id="KW-0378">Hydrolase</keyword>
<keyword evidence="9" id="KW-0460">Magnesium</keyword>
<dbReference type="Proteomes" id="UP001159257">
    <property type="component" value="Unassembled WGS sequence"/>
</dbReference>
<gene>
    <name evidence="12" type="ORF">SAMN04487964_104151</name>
</gene>
<dbReference type="RefSeq" id="WP_239039609.1">
    <property type="nucleotide sequence ID" value="NZ_BAAAEY010000001.1"/>
</dbReference>
<sequence>MVNPSFSALRPADLSDPLYYLHNARTLLSWVMQAHGDLLQTDETQLLQQLFSLPDEAQGLLFRMVMRKGEWFRRDQLKYGELTEIDEALNTLEQTGLIDTAPCCEAETLAALCRKDELLQLCQYLWPDKPLPRQTRKRELMQMLLEPKRPAQALLDWWPLAPFRLIRLTCMPLMDRMRLMFFGNLHQDWSEFVLTELGHQRYETVQLATDNRAFSCRSEVDLYVQLFRLQQDLDEGADAKQLCDQLPGECQNRWLENRRQKLAFALAQVIEREGDTRAALAMYRDNPHREARLRFLRLMEKSASPERTFTSAQLAMEQITQPEARIRIERILQRSAKKAGRPFTPSSQTVIPQQTLELQPSGELRVEALVIQHLQTESGQAYHVENRLFTGLFALLFWPALFAPVKGAFFHPFQAGPADLYRPDFAGKRQALIDEGFKQLEDGRYRDTILDTLQQKRGIRCSLIHWPTLDDALIENALACIPARDLNAIFRHLLLDLRHHRRGMPDLIWLDPEQHHYRLIEVKGPNDRLQDHQRLWMTFFVNQGIMASLCQVRFLN</sequence>
<evidence type="ECO:0000256" key="10">
    <source>
        <dbReference type="ARBA" id="ARBA00023211"/>
    </source>
</evidence>
<evidence type="ECO:0000313" key="13">
    <source>
        <dbReference type="Proteomes" id="UP001159257"/>
    </source>
</evidence>
<reference evidence="12 13" key="1">
    <citation type="submission" date="2017-05" db="EMBL/GenBank/DDBJ databases">
        <authorList>
            <person name="Varghese N."/>
            <person name="Submissions S."/>
        </authorList>
    </citation>
    <scope>NUCLEOTIDE SEQUENCE [LARGE SCALE GENOMIC DNA]</scope>
    <source>
        <strain evidence="12 13">CGMCC 1.7287</strain>
    </source>
</reference>
<dbReference type="InterPro" id="IPR011856">
    <property type="entry name" value="tRNA_endonuc-like_dom_sf"/>
</dbReference>
<dbReference type="PANTHER" id="PTHR15749:SF4">
    <property type="entry name" value="FANCONI-ASSOCIATED NUCLEASE 1"/>
    <property type="match status" value="1"/>
</dbReference>
<comment type="catalytic activity">
    <reaction evidence="1">
        <text>Hydrolytically removes 5'-nucleotides successively from the 3'-hydroxy termini of 3'-hydroxy-terminated oligonucleotides.</text>
        <dbReference type="EC" id="3.1.4.1"/>
    </reaction>
</comment>
<evidence type="ECO:0000256" key="9">
    <source>
        <dbReference type="ARBA" id="ARBA00022842"/>
    </source>
</evidence>
<keyword evidence="10" id="KW-0464">Manganese</keyword>
<dbReference type="InterPro" id="IPR033315">
    <property type="entry name" value="Fan1-like"/>
</dbReference>
<proteinExistence type="inferred from homology"/>
<evidence type="ECO:0000256" key="1">
    <source>
        <dbReference type="ARBA" id="ARBA00000983"/>
    </source>
</evidence>
<dbReference type="InterPro" id="IPR014883">
    <property type="entry name" value="VRR_NUC"/>
</dbReference>
<dbReference type="SMART" id="SM00990">
    <property type="entry name" value="VRR_NUC"/>
    <property type="match status" value="1"/>
</dbReference>
<protein>
    <recommendedName>
        <fullName evidence="5">phosphodiesterase I</fullName>
        <ecNumber evidence="5">3.1.4.1</ecNumber>
    </recommendedName>
</protein>
<keyword evidence="7" id="KW-0479">Metal-binding</keyword>
<comment type="similarity">
    <text evidence="4">Belongs to the FAN1 family.</text>
</comment>
<comment type="cofactor">
    <cofactor evidence="3">
        <name>Mg(2+)</name>
        <dbReference type="ChEBI" id="CHEBI:18420"/>
    </cofactor>
</comment>